<keyword evidence="3" id="KW-1185">Reference proteome</keyword>
<dbReference type="Proteomes" id="UP000275846">
    <property type="component" value="Unassembled WGS sequence"/>
</dbReference>
<protein>
    <submittedName>
        <fullName evidence="4">Ovule protein</fullName>
    </submittedName>
</protein>
<sequence length="118" mass="12811">MKPTGSPPPRPKKPHESQQRQDQHRQCQGCSNMPTLSTQLPCANRSCWKSLDAMHQQSDNSNSYVQFSQHSYGLLLLAPGISSITPTIMETPSQYSSPVTPPPPPPLSSPPSAMGTLS</sequence>
<proteinExistence type="predicted"/>
<evidence type="ECO:0000313" key="3">
    <source>
        <dbReference type="Proteomes" id="UP000275846"/>
    </source>
</evidence>
<feature type="compositionally biased region" description="Pro residues" evidence="1">
    <location>
        <begin position="99"/>
        <end position="109"/>
    </location>
</feature>
<reference evidence="4" key="1">
    <citation type="submission" date="2016-06" db="UniProtKB">
        <authorList>
            <consortium name="WormBaseParasite"/>
        </authorList>
    </citation>
    <scope>IDENTIFICATION</scope>
</reference>
<evidence type="ECO:0000256" key="1">
    <source>
        <dbReference type="SAM" id="MobiDB-lite"/>
    </source>
</evidence>
<evidence type="ECO:0000313" key="2">
    <source>
        <dbReference type="EMBL" id="VDL97361.1"/>
    </source>
</evidence>
<evidence type="ECO:0000313" key="4">
    <source>
        <dbReference type="WBParaSite" id="SSLN_0001139901-mRNA-1"/>
    </source>
</evidence>
<organism evidence="4">
    <name type="scientific">Schistocephalus solidus</name>
    <name type="common">Tapeworm</name>
    <dbReference type="NCBI Taxonomy" id="70667"/>
    <lineage>
        <taxon>Eukaryota</taxon>
        <taxon>Metazoa</taxon>
        <taxon>Spiralia</taxon>
        <taxon>Lophotrochozoa</taxon>
        <taxon>Platyhelminthes</taxon>
        <taxon>Cestoda</taxon>
        <taxon>Eucestoda</taxon>
        <taxon>Diphyllobothriidea</taxon>
        <taxon>Diphyllobothriidae</taxon>
        <taxon>Schistocephalus</taxon>
    </lineage>
</organism>
<name>A0A183T3C8_SCHSO</name>
<reference evidence="2 3" key="2">
    <citation type="submission" date="2018-11" db="EMBL/GenBank/DDBJ databases">
        <authorList>
            <consortium name="Pathogen Informatics"/>
        </authorList>
    </citation>
    <scope>NUCLEOTIDE SEQUENCE [LARGE SCALE GENOMIC DNA]</scope>
    <source>
        <strain evidence="2 3">NST_G2</strain>
    </source>
</reference>
<dbReference type="EMBL" id="UYSU01036209">
    <property type="protein sequence ID" value="VDL97361.1"/>
    <property type="molecule type" value="Genomic_DNA"/>
</dbReference>
<accession>A0A183T3C8</accession>
<dbReference type="AlphaFoldDB" id="A0A183T3C8"/>
<dbReference type="OrthoDB" id="6326277at2759"/>
<feature type="region of interest" description="Disordered" evidence="1">
    <location>
        <begin position="1"/>
        <end position="35"/>
    </location>
</feature>
<feature type="region of interest" description="Disordered" evidence="1">
    <location>
        <begin position="86"/>
        <end position="118"/>
    </location>
</feature>
<gene>
    <name evidence="2" type="ORF">SSLN_LOCUS10976</name>
</gene>
<dbReference type="WBParaSite" id="SSLN_0001139901-mRNA-1">
    <property type="protein sequence ID" value="SSLN_0001139901-mRNA-1"/>
    <property type="gene ID" value="SSLN_0001139901"/>
</dbReference>
<feature type="compositionally biased region" description="Basic and acidic residues" evidence="1">
    <location>
        <begin position="14"/>
        <end position="25"/>
    </location>
</feature>